<accession>A0A918DHL5</accession>
<evidence type="ECO:0000256" key="5">
    <source>
        <dbReference type="SAM" id="Phobius"/>
    </source>
</evidence>
<feature type="transmembrane region" description="Helical" evidence="5">
    <location>
        <begin position="48"/>
        <end position="67"/>
    </location>
</feature>
<dbReference type="RefSeq" id="WP_189123840.1">
    <property type="nucleotide sequence ID" value="NZ_BMNH01000004.1"/>
</dbReference>
<organism evidence="7 8">
    <name type="scientific">Nonomuraea cavernae</name>
    <dbReference type="NCBI Taxonomy" id="2045107"/>
    <lineage>
        <taxon>Bacteria</taxon>
        <taxon>Bacillati</taxon>
        <taxon>Actinomycetota</taxon>
        <taxon>Actinomycetes</taxon>
        <taxon>Streptosporangiales</taxon>
        <taxon>Streptosporangiaceae</taxon>
        <taxon>Nonomuraea</taxon>
    </lineage>
</organism>
<evidence type="ECO:0000313" key="8">
    <source>
        <dbReference type="Proteomes" id="UP000646523"/>
    </source>
</evidence>
<name>A0A918DHL5_9ACTN</name>
<proteinExistence type="predicted"/>
<gene>
    <name evidence="7" type="ORF">GCM10012289_21280</name>
</gene>
<evidence type="ECO:0000256" key="4">
    <source>
        <dbReference type="ARBA" id="ARBA00023136"/>
    </source>
</evidence>
<dbReference type="GO" id="GO:0030416">
    <property type="term" value="P:methylamine metabolic process"/>
    <property type="evidence" value="ECO:0007669"/>
    <property type="project" value="InterPro"/>
</dbReference>
<comment type="subcellular location">
    <subcellularLocation>
        <location evidence="1">Membrane</location>
        <topology evidence="1">Multi-pass membrane protein</topology>
    </subcellularLocation>
</comment>
<evidence type="ECO:0000256" key="1">
    <source>
        <dbReference type="ARBA" id="ARBA00004141"/>
    </source>
</evidence>
<feature type="transmembrane region" description="Helical" evidence="5">
    <location>
        <begin position="114"/>
        <end position="134"/>
    </location>
</feature>
<reference evidence="7" key="1">
    <citation type="journal article" date="2014" name="Int. J. Syst. Evol. Microbiol.">
        <title>Complete genome sequence of Corynebacterium casei LMG S-19264T (=DSM 44701T), isolated from a smear-ripened cheese.</title>
        <authorList>
            <consortium name="US DOE Joint Genome Institute (JGI-PGF)"/>
            <person name="Walter F."/>
            <person name="Albersmeier A."/>
            <person name="Kalinowski J."/>
            <person name="Ruckert C."/>
        </authorList>
    </citation>
    <scope>NUCLEOTIDE SEQUENCE</scope>
    <source>
        <strain evidence="7">CGMCC 4.7368</strain>
    </source>
</reference>
<evidence type="ECO:0000256" key="3">
    <source>
        <dbReference type="ARBA" id="ARBA00022989"/>
    </source>
</evidence>
<dbReference type="InterPro" id="IPR009908">
    <property type="entry name" value="Methylamine_util_MauE"/>
</dbReference>
<evidence type="ECO:0000256" key="2">
    <source>
        <dbReference type="ARBA" id="ARBA00022692"/>
    </source>
</evidence>
<dbReference type="GO" id="GO:0016020">
    <property type="term" value="C:membrane"/>
    <property type="evidence" value="ECO:0007669"/>
    <property type="project" value="UniProtKB-SubCell"/>
</dbReference>
<keyword evidence="2 5" id="KW-0812">Transmembrane</keyword>
<protein>
    <recommendedName>
        <fullName evidence="6">Methylamine utilisation protein MauE domain-containing protein</fullName>
    </recommendedName>
</protein>
<dbReference type="AlphaFoldDB" id="A0A918DHL5"/>
<dbReference type="Proteomes" id="UP000646523">
    <property type="component" value="Unassembled WGS sequence"/>
</dbReference>
<comment type="caution">
    <text evidence="7">The sequence shown here is derived from an EMBL/GenBank/DDBJ whole genome shotgun (WGS) entry which is preliminary data.</text>
</comment>
<dbReference type="Pfam" id="PF07291">
    <property type="entry name" value="MauE"/>
    <property type="match status" value="1"/>
</dbReference>
<keyword evidence="4 5" id="KW-0472">Membrane</keyword>
<keyword evidence="8" id="KW-1185">Reference proteome</keyword>
<evidence type="ECO:0000259" key="6">
    <source>
        <dbReference type="Pfam" id="PF07291"/>
    </source>
</evidence>
<feature type="transmembrane region" description="Helical" evidence="5">
    <location>
        <begin position="140"/>
        <end position="162"/>
    </location>
</feature>
<feature type="domain" description="Methylamine utilisation protein MauE" evidence="6">
    <location>
        <begin position="10"/>
        <end position="129"/>
    </location>
</feature>
<feature type="transmembrane region" description="Helical" evidence="5">
    <location>
        <begin position="73"/>
        <end position="93"/>
    </location>
</feature>
<sequence length="173" mass="17550">MNPADLVGLGCGLLAALFIASGIPKIRRPFDLALALVRFGVAGRVRPGLGRLLGAVEVAVGVAVAVSPMLLPAAVAALLLLVAFTAVVLRSLAAGRSVECACFGIGERTSPATVVRNLVLMGVASYVAFAPGLPTLDQRISGILAGTLLTCGYLLISAMAVVKPFSARLDGRG</sequence>
<reference evidence="7" key="2">
    <citation type="submission" date="2020-09" db="EMBL/GenBank/DDBJ databases">
        <authorList>
            <person name="Sun Q."/>
            <person name="Zhou Y."/>
        </authorList>
    </citation>
    <scope>NUCLEOTIDE SEQUENCE</scope>
    <source>
        <strain evidence="7">CGMCC 4.7368</strain>
    </source>
</reference>
<keyword evidence="3 5" id="KW-1133">Transmembrane helix</keyword>
<evidence type="ECO:0000313" key="7">
    <source>
        <dbReference type="EMBL" id="GGO66680.1"/>
    </source>
</evidence>
<feature type="transmembrane region" description="Helical" evidence="5">
    <location>
        <begin position="6"/>
        <end position="27"/>
    </location>
</feature>
<dbReference type="EMBL" id="BMNH01000004">
    <property type="protein sequence ID" value="GGO66680.1"/>
    <property type="molecule type" value="Genomic_DNA"/>
</dbReference>